<dbReference type="Proteomes" id="UP001642720">
    <property type="component" value="Unassembled WGS sequence"/>
</dbReference>
<name>A0ABY2GYT5_9HYPO</name>
<dbReference type="InterPro" id="IPR001810">
    <property type="entry name" value="F-box_dom"/>
</dbReference>
<dbReference type="SUPFAM" id="SSF81383">
    <property type="entry name" value="F-box domain"/>
    <property type="match status" value="1"/>
</dbReference>
<organism evidence="2 3">
    <name type="scientific">Trichoderma ghanense</name>
    <dbReference type="NCBI Taxonomy" id="65468"/>
    <lineage>
        <taxon>Eukaryota</taxon>
        <taxon>Fungi</taxon>
        <taxon>Dikarya</taxon>
        <taxon>Ascomycota</taxon>
        <taxon>Pezizomycotina</taxon>
        <taxon>Sordariomycetes</taxon>
        <taxon>Hypocreomycetidae</taxon>
        <taxon>Hypocreales</taxon>
        <taxon>Hypocreaceae</taxon>
        <taxon>Trichoderma</taxon>
    </lineage>
</organism>
<evidence type="ECO:0000313" key="2">
    <source>
        <dbReference type="EMBL" id="TFB00435.1"/>
    </source>
</evidence>
<accession>A0ABY2GYT5</accession>
<sequence>MFEIILEQLPKPSQDEESECRLLQLPQELIDLIISYLPMPWALSLSLTCKPLHAAVQGLGIVLAKRDPREFKHRGEFLSTLQKDLPGYYFCYCCFKLRRLLPDADWDHQPHKWTPGPFHPRSWWLSEQNNVWHVPMPYQYPTFKSHFHIDFMEVYLIMNTHFLGPSHGIPLKTMERFVAFQDQIELNICQPSGSHGSHPGDHPRSRHGLCGISKRKPEVFPRLEGLWRFTHEIVPRIVDDKLYVARFYRISGPLVPWQCLARLISSLEPEVCRHTWCSAASSPPFCNLIPLARNNNDTQRSLPGNGLYMVPLGASSESDSCTACHTDYDISITQDKDNREWVFSLRAYHCLGACRSPRDDLWSWFAHDFPLRLGEAAVRQHDRFRRASKLSRHAGTARRKWIEGGERQVVCRGGKEHETVSLLDE</sequence>
<protein>
    <recommendedName>
        <fullName evidence="1">F-box domain-containing protein</fullName>
    </recommendedName>
</protein>
<keyword evidence="3" id="KW-1185">Reference proteome</keyword>
<dbReference type="PROSITE" id="PS50181">
    <property type="entry name" value="FBOX"/>
    <property type="match status" value="1"/>
</dbReference>
<evidence type="ECO:0000313" key="3">
    <source>
        <dbReference type="Proteomes" id="UP001642720"/>
    </source>
</evidence>
<dbReference type="InterPro" id="IPR036047">
    <property type="entry name" value="F-box-like_dom_sf"/>
</dbReference>
<proteinExistence type="predicted"/>
<comment type="caution">
    <text evidence="2">The sequence shown here is derived from an EMBL/GenBank/DDBJ whole genome shotgun (WGS) entry which is preliminary data.</text>
</comment>
<dbReference type="RefSeq" id="XP_073556636.1">
    <property type="nucleotide sequence ID" value="XM_073704861.1"/>
</dbReference>
<dbReference type="GeneID" id="300579311"/>
<dbReference type="EMBL" id="PPTA01000011">
    <property type="protein sequence ID" value="TFB00435.1"/>
    <property type="molecule type" value="Genomic_DNA"/>
</dbReference>
<gene>
    <name evidence="2" type="ORF">CCMA1212_007698</name>
</gene>
<feature type="domain" description="F-box" evidence="1">
    <location>
        <begin position="19"/>
        <end position="66"/>
    </location>
</feature>
<reference evidence="2 3" key="1">
    <citation type="submission" date="2018-01" db="EMBL/GenBank/DDBJ databases">
        <title>Genome characterization of the sugarcane-associated fungus Trichoderma ghanense CCMA-1212 and their application in lignocelulose bioconversion.</title>
        <authorList>
            <person name="Steindorff A.S."/>
            <person name="Mendes T.D."/>
            <person name="Vilela E.S.D."/>
            <person name="Rodrigues D.S."/>
            <person name="Formighieri E.F."/>
            <person name="Melo I.S."/>
            <person name="Favaro L.C.L."/>
        </authorList>
    </citation>
    <scope>NUCLEOTIDE SEQUENCE [LARGE SCALE GENOMIC DNA]</scope>
    <source>
        <strain evidence="2 3">CCMA-1212</strain>
    </source>
</reference>
<evidence type="ECO:0000259" key="1">
    <source>
        <dbReference type="PROSITE" id="PS50181"/>
    </source>
</evidence>